<accession>A0A1I7YTT7</accession>
<keyword evidence="2" id="KW-1185">Reference proteome</keyword>
<evidence type="ECO:0000313" key="3">
    <source>
        <dbReference type="WBParaSite" id="L893_g1963.t1"/>
    </source>
</evidence>
<reference evidence="3" key="1">
    <citation type="submission" date="2016-11" db="UniProtKB">
        <authorList>
            <consortium name="WormBaseParasite"/>
        </authorList>
    </citation>
    <scope>IDENTIFICATION</scope>
</reference>
<evidence type="ECO:0000313" key="2">
    <source>
        <dbReference type="Proteomes" id="UP000095287"/>
    </source>
</evidence>
<dbReference type="AlphaFoldDB" id="A0A1I7YTT7"/>
<dbReference type="WBParaSite" id="L893_g1963.t1">
    <property type="protein sequence ID" value="L893_g1963.t1"/>
    <property type="gene ID" value="L893_g1963"/>
</dbReference>
<dbReference type="Proteomes" id="UP000095287">
    <property type="component" value="Unplaced"/>
</dbReference>
<name>A0A1I7YTT7_9BILA</name>
<protein>
    <submittedName>
        <fullName evidence="3">Saposin B-type domain-containing protein</fullName>
    </submittedName>
</protein>
<proteinExistence type="predicted"/>
<sequence>MFVARGSSLLLLLFAASISGLSVEDCKNGLREARETLKFMAKNLVQKEHADYKANLEAIHKEKYTVVKPTLALFQQLDGEDPKKCPPVNRTFSLPGSFKQTGFEVPSLTGAHPSMDPFALFVSALHETLAKEDDVCDGPAFTSIASITEEQLLGFGALFLTQHSHFMCPLCHKTVDLLRTTVLQPNILMHADDEVMFRKMVSGQLPSTRAICSTLLPSCYEAYHNSEDSAIISINMTGDPLLSCSACGLCMTGTTLLEHQFLLDQKAKDKVQKILNEIVFNNVCAEMCLKPPSVFGNFTYQGCMKTMNEIYTFGVTHLQRLALPNHLCALQLGVCAPNDTPNLLHCFPDLCTELPLVADLLSPLCDKTKDLPTFLAHFNIPAEEYEKTVQRARMFDEL</sequence>
<keyword evidence="1" id="KW-0732">Signal</keyword>
<feature type="signal peptide" evidence="1">
    <location>
        <begin position="1"/>
        <end position="20"/>
    </location>
</feature>
<organism evidence="2 3">
    <name type="scientific">Steinernema glaseri</name>
    <dbReference type="NCBI Taxonomy" id="37863"/>
    <lineage>
        <taxon>Eukaryota</taxon>
        <taxon>Metazoa</taxon>
        <taxon>Ecdysozoa</taxon>
        <taxon>Nematoda</taxon>
        <taxon>Chromadorea</taxon>
        <taxon>Rhabditida</taxon>
        <taxon>Tylenchina</taxon>
        <taxon>Panagrolaimomorpha</taxon>
        <taxon>Strongyloidoidea</taxon>
        <taxon>Steinernematidae</taxon>
        <taxon>Steinernema</taxon>
    </lineage>
</organism>
<evidence type="ECO:0000256" key="1">
    <source>
        <dbReference type="SAM" id="SignalP"/>
    </source>
</evidence>
<feature type="chain" id="PRO_5009312574" evidence="1">
    <location>
        <begin position="21"/>
        <end position="398"/>
    </location>
</feature>